<organism evidence="1 2">
    <name type="scientific">Candidatus Berkelbacteria bacterium Licking1014_2</name>
    <dbReference type="NCBI Taxonomy" id="2017146"/>
    <lineage>
        <taxon>Bacteria</taxon>
        <taxon>Candidatus Berkelbacteria</taxon>
    </lineage>
</organism>
<evidence type="ECO:0000313" key="1">
    <source>
        <dbReference type="EMBL" id="TSC97276.1"/>
    </source>
</evidence>
<reference evidence="1 2" key="1">
    <citation type="submission" date="2017-07" db="EMBL/GenBank/DDBJ databases">
        <title>Mechanisms for carbon and nitrogen cycling indicate functional differentiation within the Candidate Phyla Radiation.</title>
        <authorList>
            <person name="Danczak R.E."/>
            <person name="Johnston M.D."/>
            <person name="Kenah C."/>
            <person name="Slattery M."/>
            <person name="Wrighton K.C."/>
            <person name="Wilkins M.J."/>
        </authorList>
    </citation>
    <scope>NUCLEOTIDE SEQUENCE [LARGE SCALE GENOMIC DNA]</scope>
    <source>
        <strain evidence="1">Licking1014_2</strain>
    </source>
</reference>
<comment type="caution">
    <text evidence="1">The sequence shown here is derived from an EMBL/GenBank/DDBJ whole genome shotgun (WGS) entry which is preliminary data.</text>
</comment>
<dbReference type="AlphaFoldDB" id="A0A554LWN4"/>
<sequence length="98" mass="10923">MKEGATVFRMIRCGSGFDPVIMVSSPDAGSYTPGAKYYRRASWQIDGQQRGVFNEISRDEAIGYFSGIADGIGFETLPKDIFETLEAALQYIEKKQNE</sequence>
<name>A0A554LWN4_9BACT</name>
<protein>
    <submittedName>
        <fullName evidence="1">Uncharacterized protein</fullName>
    </submittedName>
</protein>
<evidence type="ECO:0000313" key="2">
    <source>
        <dbReference type="Proteomes" id="UP000318711"/>
    </source>
</evidence>
<dbReference type="Proteomes" id="UP000318711">
    <property type="component" value="Unassembled WGS sequence"/>
</dbReference>
<dbReference type="EMBL" id="VMGL01000007">
    <property type="protein sequence ID" value="TSC97276.1"/>
    <property type="molecule type" value="Genomic_DNA"/>
</dbReference>
<accession>A0A554LWN4</accession>
<proteinExistence type="predicted"/>
<gene>
    <name evidence="1" type="ORF">CEN88_92</name>
</gene>